<feature type="region of interest" description="Disordered" evidence="7">
    <location>
        <begin position="1"/>
        <end position="80"/>
    </location>
</feature>
<feature type="compositionally biased region" description="Basic and acidic residues" evidence="7">
    <location>
        <begin position="12"/>
        <end position="25"/>
    </location>
</feature>
<dbReference type="GO" id="GO:0016020">
    <property type="term" value="C:membrane"/>
    <property type="evidence" value="ECO:0007669"/>
    <property type="project" value="UniProtKB-SubCell"/>
</dbReference>
<evidence type="ECO:0000259" key="9">
    <source>
        <dbReference type="PROSITE" id="PS50850"/>
    </source>
</evidence>
<comment type="subcellular location">
    <subcellularLocation>
        <location evidence="1">Membrane</location>
        <topology evidence="1">Multi-pass membrane protein</topology>
    </subcellularLocation>
</comment>
<feature type="transmembrane region" description="Helical" evidence="8">
    <location>
        <begin position="301"/>
        <end position="320"/>
    </location>
</feature>
<evidence type="ECO:0000256" key="5">
    <source>
        <dbReference type="ARBA" id="ARBA00022989"/>
    </source>
</evidence>
<evidence type="ECO:0000256" key="2">
    <source>
        <dbReference type="ARBA" id="ARBA00006727"/>
    </source>
</evidence>
<evidence type="ECO:0000256" key="3">
    <source>
        <dbReference type="ARBA" id="ARBA00022448"/>
    </source>
</evidence>
<dbReference type="PROSITE" id="PS50850">
    <property type="entry name" value="MFS"/>
    <property type="match status" value="1"/>
</dbReference>
<evidence type="ECO:0000256" key="1">
    <source>
        <dbReference type="ARBA" id="ARBA00004141"/>
    </source>
</evidence>
<comment type="similarity">
    <text evidence="2">Belongs to the major facilitator superfamily. Monocarboxylate porter (TC 2.A.1.13) family.</text>
</comment>
<feature type="transmembrane region" description="Helical" evidence="8">
    <location>
        <begin position="357"/>
        <end position="380"/>
    </location>
</feature>
<keyword evidence="3" id="KW-0813">Transport</keyword>
<evidence type="ECO:0000256" key="4">
    <source>
        <dbReference type="ARBA" id="ARBA00022692"/>
    </source>
</evidence>
<dbReference type="RefSeq" id="XP_047765861.1">
    <property type="nucleotide sequence ID" value="XM_047908230.1"/>
</dbReference>
<dbReference type="PANTHER" id="PTHR11360:SF224">
    <property type="entry name" value="MAJOR FACILITATOR SUPERFAMILY (MFS) PROFILE DOMAIN-CONTAINING PROTEIN-RELATED"/>
    <property type="match status" value="1"/>
</dbReference>
<dbReference type="Pfam" id="PF07690">
    <property type="entry name" value="MFS_1"/>
    <property type="match status" value="1"/>
</dbReference>
<feature type="transmembrane region" description="Helical" evidence="8">
    <location>
        <begin position="189"/>
        <end position="209"/>
    </location>
</feature>
<reference evidence="10" key="1">
    <citation type="submission" date="2021-12" db="EMBL/GenBank/DDBJ databases">
        <authorList>
            <person name="Zaccaron A."/>
            <person name="Stergiopoulos I."/>
        </authorList>
    </citation>
    <scope>NUCLEOTIDE SEQUENCE</scope>
    <source>
        <strain evidence="10">Race5_Kim</strain>
    </source>
</reference>
<keyword evidence="4 8" id="KW-0812">Transmembrane</keyword>
<feature type="transmembrane region" description="Helical" evidence="8">
    <location>
        <begin position="157"/>
        <end position="177"/>
    </location>
</feature>
<dbReference type="Proteomes" id="UP000756132">
    <property type="component" value="Chromosome 9"/>
</dbReference>
<dbReference type="SUPFAM" id="SSF103473">
    <property type="entry name" value="MFS general substrate transporter"/>
    <property type="match status" value="1"/>
</dbReference>
<dbReference type="GeneID" id="71988960"/>
<feature type="compositionally biased region" description="Polar residues" evidence="7">
    <location>
        <begin position="1"/>
        <end position="11"/>
    </location>
</feature>
<dbReference type="InterPro" id="IPR020846">
    <property type="entry name" value="MFS_dom"/>
</dbReference>
<feature type="compositionally biased region" description="Polar residues" evidence="7">
    <location>
        <begin position="26"/>
        <end position="38"/>
    </location>
</feature>
<keyword evidence="6 8" id="KW-0472">Membrane</keyword>
<dbReference type="InterPro" id="IPR011701">
    <property type="entry name" value="MFS"/>
</dbReference>
<dbReference type="InterPro" id="IPR050327">
    <property type="entry name" value="Proton-linked_MCT"/>
</dbReference>
<keyword evidence="11" id="KW-1185">Reference proteome</keyword>
<evidence type="ECO:0000256" key="6">
    <source>
        <dbReference type="ARBA" id="ARBA00023136"/>
    </source>
</evidence>
<evidence type="ECO:0000313" key="11">
    <source>
        <dbReference type="Proteomes" id="UP000756132"/>
    </source>
</evidence>
<reference evidence="10" key="2">
    <citation type="journal article" date="2022" name="Microb. Genom.">
        <title>A chromosome-scale genome assembly of the tomato pathogen Cladosporium fulvum reveals a compartmentalized genome architecture and the presence of a dispensable chromosome.</title>
        <authorList>
            <person name="Zaccaron A.Z."/>
            <person name="Chen L.H."/>
            <person name="Samaras A."/>
            <person name="Stergiopoulos I."/>
        </authorList>
    </citation>
    <scope>NUCLEOTIDE SEQUENCE</scope>
    <source>
        <strain evidence="10">Race5_Kim</strain>
    </source>
</reference>
<protein>
    <submittedName>
        <fullName evidence="10">MFS transporter asaE</fullName>
    </submittedName>
</protein>
<evidence type="ECO:0000256" key="7">
    <source>
        <dbReference type="SAM" id="MobiDB-lite"/>
    </source>
</evidence>
<dbReference type="PANTHER" id="PTHR11360">
    <property type="entry name" value="MONOCARBOXYLATE TRANSPORTER"/>
    <property type="match status" value="1"/>
</dbReference>
<dbReference type="Gene3D" id="1.20.1250.20">
    <property type="entry name" value="MFS general substrate transporter like domains"/>
    <property type="match status" value="1"/>
</dbReference>
<dbReference type="GO" id="GO:0022857">
    <property type="term" value="F:transmembrane transporter activity"/>
    <property type="evidence" value="ECO:0007669"/>
    <property type="project" value="InterPro"/>
</dbReference>
<dbReference type="OrthoDB" id="3634960at2759"/>
<dbReference type="AlphaFoldDB" id="A0A9Q8PFG3"/>
<dbReference type="KEGG" id="ffu:CLAFUR5_09082"/>
<feature type="transmembrane region" description="Helical" evidence="8">
    <location>
        <begin position="392"/>
        <end position="414"/>
    </location>
</feature>
<feature type="transmembrane region" description="Helical" evidence="8">
    <location>
        <begin position="132"/>
        <end position="151"/>
    </location>
</feature>
<dbReference type="EMBL" id="CP090171">
    <property type="protein sequence ID" value="UJO21495.1"/>
    <property type="molecule type" value="Genomic_DNA"/>
</dbReference>
<evidence type="ECO:0000313" key="10">
    <source>
        <dbReference type="EMBL" id="UJO21495.1"/>
    </source>
</evidence>
<dbReference type="InterPro" id="IPR036259">
    <property type="entry name" value="MFS_trans_sf"/>
</dbReference>
<proteinExistence type="inferred from homology"/>
<organism evidence="10 11">
    <name type="scientific">Passalora fulva</name>
    <name type="common">Tomato leaf mold</name>
    <name type="synonym">Cladosporium fulvum</name>
    <dbReference type="NCBI Taxonomy" id="5499"/>
    <lineage>
        <taxon>Eukaryota</taxon>
        <taxon>Fungi</taxon>
        <taxon>Dikarya</taxon>
        <taxon>Ascomycota</taxon>
        <taxon>Pezizomycotina</taxon>
        <taxon>Dothideomycetes</taxon>
        <taxon>Dothideomycetidae</taxon>
        <taxon>Mycosphaerellales</taxon>
        <taxon>Mycosphaerellaceae</taxon>
        <taxon>Fulvia</taxon>
    </lineage>
</organism>
<accession>A0A9Q8PFG3</accession>
<name>A0A9Q8PFG3_PASFU</name>
<feature type="domain" description="Major facilitator superfamily (MFS) profile" evidence="9">
    <location>
        <begin position="1"/>
        <end position="421"/>
    </location>
</feature>
<gene>
    <name evidence="10" type="ORF">CLAFUR5_09082</name>
</gene>
<feature type="transmembrane region" description="Helical" evidence="8">
    <location>
        <begin position="332"/>
        <end position="351"/>
    </location>
</feature>
<feature type="transmembrane region" description="Helical" evidence="8">
    <location>
        <begin position="267"/>
        <end position="289"/>
    </location>
</feature>
<keyword evidence="5 8" id="KW-1133">Transmembrane helix</keyword>
<feature type="transmembrane region" description="Helical" evidence="8">
    <location>
        <begin position="102"/>
        <end position="125"/>
    </location>
</feature>
<sequence>MHLSQQPSKSSLDGKDRLEKNDRNRAISNLVTDVNSSEPTHDSSEATASTEAEGQRDVEKGGTAATTSGPPPGAFDPRENPDGGPQAWLCVFGAFRCLFCSFVAWIPSLEVFMNFALGTFVGAIFDRYGHRWLLLVGTFLHGFGLMMTSFSTEFYQFILAQRTCSPIGVGMIFFPALSTISTWFFKKRAFAFGIVAAGSSLGGVVLPIMVDRLNRQIGFAWSMRTTAFLILALMIIANLTITSRMPPNRAASFRLGAFAEPLKELRCVLTVFGSFLFYLGTFMPINYIATEAISYGMNESLATYLVSILNTVSLFGRILPGYIAEKIGRFNVMILTCFLSSLHVLALWIPAKSNARIIVFAALYGFASGAFVSMAPSVIAQISGVRKIGVRTGTFFAMVSVAGLVSNPIGGALVERWEGGM</sequence>
<feature type="transmembrane region" description="Helical" evidence="8">
    <location>
        <begin position="221"/>
        <end position="241"/>
    </location>
</feature>
<evidence type="ECO:0000256" key="8">
    <source>
        <dbReference type="SAM" id="Phobius"/>
    </source>
</evidence>